<accession>A0A0P1B7M3</accession>
<keyword evidence="2" id="KW-1185">Reference proteome</keyword>
<name>A0A0P1B7M3_9BASI</name>
<protein>
    <submittedName>
        <fullName evidence="1">Uncharacterized protein</fullName>
    </submittedName>
</protein>
<reference evidence="1 2" key="1">
    <citation type="submission" date="2014-09" db="EMBL/GenBank/DDBJ databases">
        <authorList>
            <person name="Magalhaes I.L.F."/>
            <person name="Oliveira U."/>
            <person name="Santos F.R."/>
            <person name="Vidigal T.H.D.A."/>
            <person name="Brescovit A.D."/>
            <person name="Santos A.J."/>
        </authorList>
    </citation>
    <scope>NUCLEOTIDE SEQUENCE [LARGE SCALE GENOMIC DNA]</scope>
</reference>
<dbReference type="AlphaFoldDB" id="A0A0P1B7M3"/>
<proteinExistence type="predicted"/>
<evidence type="ECO:0000313" key="1">
    <source>
        <dbReference type="EMBL" id="CEH11899.1"/>
    </source>
</evidence>
<dbReference type="EMBL" id="CCYA01000065">
    <property type="protein sequence ID" value="CEH11899.1"/>
    <property type="molecule type" value="Genomic_DNA"/>
</dbReference>
<organism evidence="1 2">
    <name type="scientific">Ceraceosorus bombacis</name>
    <dbReference type="NCBI Taxonomy" id="401625"/>
    <lineage>
        <taxon>Eukaryota</taxon>
        <taxon>Fungi</taxon>
        <taxon>Dikarya</taxon>
        <taxon>Basidiomycota</taxon>
        <taxon>Ustilaginomycotina</taxon>
        <taxon>Exobasidiomycetes</taxon>
        <taxon>Ceraceosorales</taxon>
        <taxon>Ceraceosoraceae</taxon>
        <taxon>Ceraceosorus</taxon>
    </lineage>
</organism>
<evidence type="ECO:0000313" key="2">
    <source>
        <dbReference type="Proteomes" id="UP000054845"/>
    </source>
</evidence>
<dbReference type="Proteomes" id="UP000054845">
    <property type="component" value="Unassembled WGS sequence"/>
</dbReference>
<sequence>MGHGWEGRESVDRANEAERPLPGLRVDRKHLDGAKIAIGLDCSLFGPARAKYLFKTPFQISPYRHLLRLFSSVHV</sequence>